<evidence type="ECO:0000313" key="5">
    <source>
        <dbReference type="EMBL" id="MBC5647189.1"/>
    </source>
</evidence>
<dbReference type="Pfam" id="PF00356">
    <property type="entry name" value="LacI"/>
    <property type="match status" value="1"/>
</dbReference>
<gene>
    <name evidence="5" type="ORF">H8S18_02430</name>
</gene>
<dbReference type="InterPro" id="IPR000843">
    <property type="entry name" value="HTH_LacI"/>
</dbReference>
<dbReference type="PANTHER" id="PTHR30146">
    <property type="entry name" value="LACI-RELATED TRANSCRIPTIONAL REPRESSOR"/>
    <property type="match status" value="1"/>
</dbReference>
<dbReference type="RefSeq" id="WP_186856704.1">
    <property type="nucleotide sequence ID" value="NZ_JACOON010000001.1"/>
</dbReference>
<dbReference type="SMART" id="SM00354">
    <property type="entry name" value="HTH_LACI"/>
    <property type="match status" value="1"/>
</dbReference>
<dbReference type="Gene3D" id="3.40.50.2300">
    <property type="match status" value="2"/>
</dbReference>
<dbReference type="CDD" id="cd06267">
    <property type="entry name" value="PBP1_LacI_sugar_binding-like"/>
    <property type="match status" value="1"/>
</dbReference>
<dbReference type="PROSITE" id="PS00356">
    <property type="entry name" value="HTH_LACI_1"/>
    <property type="match status" value="1"/>
</dbReference>
<reference evidence="5 6" key="1">
    <citation type="submission" date="2020-08" db="EMBL/GenBank/DDBJ databases">
        <title>Genome public.</title>
        <authorList>
            <person name="Liu C."/>
            <person name="Sun Q."/>
        </authorList>
    </citation>
    <scope>NUCLEOTIDE SEQUENCE [LARGE SCALE GENOMIC DNA]</scope>
    <source>
        <strain evidence="5 6">NSJ-35</strain>
    </source>
</reference>
<proteinExistence type="predicted"/>
<evidence type="ECO:0000256" key="3">
    <source>
        <dbReference type="ARBA" id="ARBA00023163"/>
    </source>
</evidence>
<comment type="caution">
    <text evidence="5">The sequence shown here is derived from an EMBL/GenBank/DDBJ whole genome shotgun (WGS) entry which is preliminary data.</text>
</comment>
<dbReference type="Pfam" id="PF00532">
    <property type="entry name" value="Peripla_BP_1"/>
    <property type="match status" value="1"/>
</dbReference>
<name>A0ABR7EBP0_9FIRM</name>
<dbReference type="SUPFAM" id="SSF47413">
    <property type="entry name" value="lambda repressor-like DNA-binding domains"/>
    <property type="match status" value="1"/>
</dbReference>
<dbReference type="CDD" id="cd01392">
    <property type="entry name" value="HTH_LacI"/>
    <property type="match status" value="1"/>
</dbReference>
<dbReference type="EMBL" id="JACOON010000001">
    <property type="protein sequence ID" value="MBC5647189.1"/>
    <property type="molecule type" value="Genomic_DNA"/>
</dbReference>
<dbReference type="PRINTS" id="PR00036">
    <property type="entry name" value="HTHLACI"/>
</dbReference>
<keyword evidence="3" id="KW-0804">Transcription</keyword>
<dbReference type="GO" id="GO:0003677">
    <property type="term" value="F:DNA binding"/>
    <property type="evidence" value="ECO:0007669"/>
    <property type="project" value="UniProtKB-KW"/>
</dbReference>
<dbReference type="InterPro" id="IPR010982">
    <property type="entry name" value="Lambda_DNA-bd_dom_sf"/>
</dbReference>
<keyword evidence="6" id="KW-1185">Reference proteome</keyword>
<accession>A0ABR7EBP0</accession>
<protein>
    <submittedName>
        <fullName evidence="5">LacI family DNA-binding transcriptional regulator</fullName>
    </submittedName>
</protein>
<evidence type="ECO:0000256" key="1">
    <source>
        <dbReference type="ARBA" id="ARBA00023015"/>
    </source>
</evidence>
<dbReference type="Proteomes" id="UP000606889">
    <property type="component" value="Unassembled WGS sequence"/>
</dbReference>
<keyword evidence="2 5" id="KW-0238">DNA-binding</keyword>
<organism evidence="5 6">
    <name type="scientific">Christensenella tenuis</name>
    <dbReference type="NCBI Taxonomy" id="2763033"/>
    <lineage>
        <taxon>Bacteria</taxon>
        <taxon>Bacillati</taxon>
        <taxon>Bacillota</taxon>
        <taxon>Clostridia</taxon>
        <taxon>Christensenellales</taxon>
        <taxon>Christensenellaceae</taxon>
        <taxon>Christensenella</taxon>
    </lineage>
</organism>
<keyword evidence="1" id="KW-0805">Transcription regulation</keyword>
<dbReference type="InterPro" id="IPR001761">
    <property type="entry name" value="Peripla_BP/Lac1_sug-bd_dom"/>
</dbReference>
<dbReference type="PANTHER" id="PTHR30146:SF109">
    <property type="entry name" value="HTH-TYPE TRANSCRIPTIONAL REGULATOR GALS"/>
    <property type="match status" value="1"/>
</dbReference>
<feature type="domain" description="HTH lacI-type" evidence="4">
    <location>
        <begin position="3"/>
        <end position="57"/>
    </location>
</feature>
<evidence type="ECO:0000259" key="4">
    <source>
        <dbReference type="PROSITE" id="PS50932"/>
    </source>
</evidence>
<dbReference type="InterPro" id="IPR028082">
    <property type="entry name" value="Peripla_BP_I"/>
</dbReference>
<dbReference type="SUPFAM" id="SSF53822">
    <property type="entry name" value="Periplasmic binding protein-like I"/>
    <property type="match status" value="1"/>
</dbReference>
<evidence type="ECO:0000313" key="6">
    <source>
        <dbReference type="Proteomes" id="UP000606889"/>
    </source>
</evidence>
<sequence>MAATISDIARKAGVSLATVSRVINKSPAVSDKSKKKVESAIKELNYIPSAYARGLSRNQSNIIGVIVPEISNPFFSEVIDGISSVADRQGLNVLLFNTDENIEKEARAMRILQEYRIRGLIITPVTGNNEYDKKYVEMFENMNLPIVLVDRNIKNSNFDGVYFDDKAALYKITSLLIENGHKDIALLAGNPNHVIAQKRIEGYQDAFEAADIKPYPQNILAGDFTIESAYQLTKHLILTHRIPTAFIGMTNMLSMGCLKALSEFNIAIPEEVAFIGYDRLAMHDILHLNLTLVEKDAVDMGRKAAGLLIDKINGKSTSSNRFILMPELLMRGSEKYPLRNPNERTFTEK</sequence>
<dbReference type="Gene3D" id="1.10.260.40">
    <property type="entry name" value="lambda repressor-like DNA-binding domains"/>
    <property type="match status" value="1"/>
</dbReference>
<dbReference type="PROSITE" id="PS50932">
    <property type="entry name" value="HTH_LACI_2"/>
    <property type="match status" value="1"/>
</dbReference>
<evidence type="ECO:0000256" key="2">
    <source>
        <dbReference type="ARBA" id="ARBA00023125"/>
    </source>
</evidence>